<gene>
    <name evidence="2" type="ORF">S06H3_55165</name>
</gene>
<reference evidence="2" key="1">
    <citation type="journal article" date="2014" name="Front. Microbiol.">
        <title>High frequency of phylogenetically diverse reductive dehalogenase-homologous genes in deep subseafloor sedimentary metagenomes.</title>
        <authorList>
            <person name="Kawai M."/>
            <person name="Futagami T."/>
            <person name="Toyoda A."/>
            <person name="Takaki Y."/>
            <person name="Nishi S."/>
            <person name="Hori S."/>
            <person name="Arai W."/>
            <person name="Tsubouchi T."/>
            <person name="Morono Y."/>
            <person name="Uchiyama I."/>
            <person name="Ito T."/>
            <person name="Fujiyama A."/>
            <person name="Inagaki F."/>
            <person name="Takami H."/>
        </authorList>
    </citation>
    <scope>NUCLEOTIDE SEQUENCE</scope>
    <source>
        <strain evidence="2">Expedition CK06-06</strain>
    </source>
</reference>
<dbReference type="PANTHER" id="PTHR43630:SF2">
    <property type="entry name" value="GLYCOSYLTRANSFERASE"/>
    <property type="match status" value="1"/>
</dbReference>
<accession>X1RL53</accession>
<dbReference type="Gene3D" id="3.90.550.10">
    <property type="entry name" value="Spore Coat Polysaccharide Biosynthesis Protein SpsA, Chain A"/>
    <property type="match status" value="1"/>
</dbReference>
<evidence type="ECO:0000259" key="1">
    <source>
        <dbReference type="Pfam" id="PF00535"/>
    </source>
</evidence>
<proteinExistence type="predicted"/>
<comment type="caution">
    <text evidence="2">The sequence shown here is derived from an EMBL/GenBank/DDBJ whole genome shotgun (WGS) entry which is preliminary data.</text>
</comment>
<feature type="non-terminal residue" evidence="2">
    <location>
        <position position="70"/>
    </location>
</feature>
<dbReference type="InterPro" id="IPR001173">
    <property type="entry name" value="Glyco_trans_2-like"/>
</dbReference>
<dbReference type="PANTHER" id="PTHR43630">
    <property type="entry name" value="POLY-BETA-1,6-N-ACETYL-D-GLUCOSAMINE SYNTHASE"/>
    <property type="match status" value="1"/>
</dbReference>
<sequence length="70" mass="7609">MKNLSISIVIPAKNEEKTIGEIITKCKPYADEILMIDGHSQDRTREIARALGVKVILDNGKGKGDGVRCG</sequence>
<protein>
    <recommendedName>
        <fullName evidence="1">Glycosyltransferase 2-like domain-containing protein</fullName>
    </recommendedName>
</protein>
<dbReference type="AlphaFoldDB" id="X1RL53"/>
<name>X1RL53_9ZZZZ</name>
<dbReference type="InterPro" id="IPR029044">
    <property type="entry name" value="Nucleotide-diphossugar_trans"/>
</dbReference>
<dbReference type="EMBL" id="BARV01035342">
    <property type="protein sequence ID" value="GAI56279.1"/>
    <property type="molecule type" value="Genomic_DNA"/>
</dbReference>
<dbReference type="Pfam" id="PF00535">
    <property type="entry name" value="Glycos_transf_2"/>
    <property type="match status" value="1"/>
</dbReference>
<evidence type="ECO:0000313" key="2">
    <source>
        <dbReference type="EMBL" id="GAI56279.1"/>
    </source>
</evidence>
<feature type="domain" description="Glycosyltransferase 2-like" evidence="1">
    <location>
        <begin position="7"/>
        <end position="70"/>
    </location>
</feature>
<organism evidence="2">
    <name type="scientific">marine sediment metagenome</name>
    <dbReference type="NCBI Taxonomy" id="412755"/>
    <lineage>
        <taxon>unclassified sequences</taxon>
        <taxon>metagenomes</taxon>
        <taxon>ecological metagenomes</taxon>
    </lineage>
</organism>
<dbReference type="SUPFAM" id="SSF53448">
    <property type="entry name" value="Nucleotide-diphospho-sugar transferases"/>
    <property type="match status" value="1"/>
</dbReference>